<sequence>MERPDRCSLRSGRSQFGTFALGSARERIVLKTTRHGDSFPVYPLLTACSLRFPRLGRDRQEAV</sequence>
<protein>
    <submittedName>
        <fullName evidence="1">Uncharacterized protein</fullName>
    </submittedName>
</protein>
<dbReference type="Proteomes" id="UP000189370">
    <property type="component" value="Unassembled WGS sequence"/>
</dbReference>
<dbReference type="STRING" id="301967.A6E15_12040"/>
<name>A0A1S8AYR6_9EURY</name>
<proteinExistence type="predicted"/>
<dbReference type="AlphaFoldDB" id="A0A1S8AYR6"/>
<comment type="caution">
    <text evidence="1">The sequence shown here is derived from an EMBL/GenBank/DDBJ whole genome shotgun (WGS) entry which is preliminary data.</text>
</comment>
<gene>
    <name evidence="1" type="ORF">A6E15_12040</name>
</gene>
<accession>A0A1S8AYR6</accession>
<evidence type="ECO:0000313" key="2">
    <source>
        <dbReference type="Proteomes" id="UP000189370"/>
    </source>
</evidence>
<dbReference type="EMBL" id="LWLN01000001">
    <property type="protein sequence ID" value="OLZ41669.1"/>
    <property type="molecule type" value="Genomic_DNA"/>
</dbReference>
<keyword evidence="2" id="KW-1185">Reference proteome</keyword>
<organism evidence="1 2">
    <name type="scientific">Natrinema saccharevitans</name>
    <dbReference type="NCBI Taxonomy" id="301967"/>
    <lineage>
        <taxon>Archaea</taxon>
        <taxon>Methanobacteriati</taxon>
        <taxon>Methanobacteriota</taxon>
        <taxon>Stenosarchaea group</taxon>
        <taxon>Halobacteria</taxon>
        <taxon>Halobacteriales</taxon>
        <taxon>Natrialbaceae</taxon>
        <taxon>Natrinema</taxon>
    </lineage>
</organism>
<reference evidence="2" key="1">
    <citation type="submission" date="2016-04" db="EMBL/GenBank/DDBJ databases">
        <authorList>
            <person name="Chen S.-C."/>
            <person name="Lai M.-C."/>
        </authorList>
    </citation>
    <scope>NUCLEOTIDE SEQUENCE [LARGE SCALE GENOMIC DNA]</scope>
    <source>
        <strain evidence="2">AB14</strain>
    </source>
</reference>
<evidence type="ECO:0000313" key="1">
    <source>
        <dbReference type="EMBL" id="OLZ41669.1"/>
    </source>
</evidence>